<name>A0ABY8NFK1_9GAMM</name>
<keyword evidence="1" id="KW-0812">Transmembrane</keyword>
<organism evidence="2 3">
    <name type="scientific">Microbulbifer bruguierae</name>
    <dbReference type="NCBI Taxonomy" id="3029061"/>
    <lineage>
        <taxon>Bacteria</taxon>
        <taxon>Pseudomonadati</taxon>
        <taxon>Pseudomonadota</taxon>
        <taxon>Gammaproteobacteria</taxon>
        <taxon>Cellvibrionales</taxon>
        <taxon>Microbulbiferaceae</taxon>
        <taxon>Microbulbifer</taxon>
    </lineage>
</organism>
<evidence type="ECO:0000256" key="1">
    <source>
        <dbReference type="SAM" id="Phobius"/>
    </source>
</evidence>
<accession>A0ABY8NFK1</accession>
<sequence length="220" mass="24011">MDWITKIDWAEVITVSAESPLGIVALATILAAAIVLTLFKNAVPRYRLIALGMFFIGLIAMGKTFTGNVKNEMDTIKRKDLVLDCIDKKTQELEEFVREEVIQFGVAAGLGSPLACKTVTVSDEKIGDGPRAGELMVSQPKCKLVSALVQDRAQITECQVRDGKPVISVKVRGRGCEYANQASFLLTAEYKRESIPQNEIDDAKEQCALLYAVDLASING</sequence>
<feature type="transmembrane region" description="Helical" evidence="1">
    <location>
        <begin position="20"/>
        <end position="39"/>
    </location>
</feature>
<evidence type="ECO:0000313" key="3">
    <source>
        <dbReference type="Proteomes" id="UP001236500"/>
    </source>
</evidence>
<protein>
    <submittedName>
        <fullName evidence="2">Uncharacterized protein</fullName>
    </submittedName>
</protein>
<reference evidence="2 3" key="1">
    <citation type="submission" date="2023-02" db="EMBL/GenBank/DDBJ databases">
        <title>Description and genomic characterization of Microbulbifer bruguierae sp. nov., isolated from the sediment of mangrove plant Bruguiera sexangula.</title>
        <authorList>
            <person name="Long M."/>
        </authorList>
    </citation>
    <scope>NUCLEOTIDE SEQUENCE [LARGE SCALE GENOMIC DNA]</scope>
    <source>
        <strain evidence="2 3">H12</strain>
    </source>
</reference>
<dbReference type="Proteomes" id="UP001236500">
    <property type="component" value="Chromosome"/>
</dbReference>
<keyword evidence="3" id="KW-1185">Reference proteome</keyword>
<evidence type="ECO:0000313" key="2">
    <source>
        <dbReference type="EMBL" id="WGL17210.1"/>
    </source>
</evidence>
<proteinExistence type="predicted"/>
<keyword evidence="1" id="KW-0472">Membrane</keyword>
<dbReference type="EMBL" id="CP118605">
    <property type="protein sequence ID" value="WGL17210.1"/>
    <property type="molecule type" value="Genomic_DNA"/>
</dbReference>
<gene>
    <name evidence="2" type="ORF">PVT68_02655</name>
</gene>
<dbReference type="RefSeq" id="WP_280321047.1">
    <property type="nucleotide sequence ID" value="NZ_CP118605.1"/>
</dbReference>
<feature type="transmembrane region" description="Helical" evidence="1">
    <location>
        <begin position="46"/>
        <end position="65"/>
    </location>
</feature>
<keyword evidence="1" id="KW-1133">Transmembrane helix</keyword>